<dbReference type="PANTHER" id="PTHR33393">
    <property type="entry name" value="POLYGLUTAMINE SYNTHESIS ACCESSORY PROTEIN RV0574C-RELATED"/>
    <property type="match status" value="1"/>
</dbReference>
<dbReference type="Proteomes" id="UP001597338">
    <property type="component" value="Unassembled WGS sequence"/>
</dbReference>
<sequence length="438" mass="45833">MSTARTLRIVLSAALTSALVAVPASCVVASGPVPAPTPSSTENGTTSPSPRQSAQASPETRPRDVELTLLAAGDVLPHGPVNDSASGPAGIDYSPLLSGIDPWVARADLALCHLESPVAPRGTPPSGYPVFAAPRELVRDLDEQGWDGCSTASNHAADAGYAGIAATLRALDRAGMGHVGTARDRHESRSAQHYELRRDGRTVTVAHLAATYDLNGYTAPGGDWSIDLIDTGRIVRQAETARAEGADLVVVSLHDGHEYVTEPTRDQRETTRALARSGQVDLVIGHHAHVPQPIEQLRGGPGGEGMWVAYGLGNLISNQGLDCCGTWASAVGLLLVADVVSPPRGAARVEEVRWAATTVDLAAGHRLRGTRDALAHPGRGQLTVPELRERLRLARDGAGTIAGEQRRPPEPGDDPPPRVLPGPSDPLTGQRSASASSW</sequence>
<proteinExistence type="inferred from homology"/>
<comment type="similarity">
    <text evidence="1">Belongs to the CapA family.</text>
</comment>
<dbReference type="CDD" id="cd07381">
    <property type="entry name" value="MPP_CapA"/>
    <property type="match status" value="1"/>
</dbReference>
<evidence type="ECO:0000256" key="1">
    <source>
        <dbReference type="ARBA" id="ARBA00005662"/>
    </source>
</evidence>
<accession>A0ABW4V610</accession>
<protein>
    <submittedName>
        <fullName evidence="5">CapA family protein</fullName>
    </submittedName>
</protein>
<keyword evidence="3" id="KW-0732">Signal</keyword>
<feature type="region of interest" description="Disordered" evidence="2">
    <location>
        <begin position="34"/>
        <end position="62"/>
    </location>
</feature>
<dbReference type="InterPro" id="IPR029052">
    <property type="entry name" value="Metallo-depent_PP-like"/>
</dbReference>
<feature type="domain" description="Capsule synthesis protein CapA" evidence="4">
    <location>
        <begin position="68"/>
        <end position="319"/>
    </location>
</feature>
<gene>
    <name evidence="5" type="ORF">ACFSL2_08195</name>
</gene>
<dbReference type="SUPFAM" id="SSF56300">
    <property type="entry name" value="Metallo-dependent phosphatases"/>
    <property type="match status" value="1"/>
</dbReference>
<dbReference type="SMART" id="SM00854">
    <property type="entry name" value="PGA_cap"/>
    <property type="match status" value="1"/>
</dbReference>
<evidence type="ECO:0000256" key="3">
    <source>
        <dbReference type="SAM" id="SignalP"/>
    </source>
</evidence>
<reference evidence="6" key="1">
    <citation type="journal article" date="2019" name="Int. J. Syst. Evol. Microbiol.">
        <title>The Global Catalogue of Microorganisms (GCM) 10K type strain sequencing project: providing services to taxonomists for standard genome sequencing and annotation.</title>
        <authorList>
            <consortium name="The Broad Institute Genomics Platform"/>
            <consortium name="The Broad Institute Genome Sequencing Center for Infectious Disease"/>
            <person name="Wu L."/>
            <person name="Ma J."/>
        </authorList>
    </citation>
    <scope>NUCLEOTIDE SEQUENCE [LARGE SCALE GENOMIC DNA]</scope>
    <source>
        <strain evidence="6">CCM 7043</strain>
    </source>
</reference>
<dbReference type="EMBL" id="JBHUHF010000001">
    <property type="protein sequence ID" value="MFD2025488.1"/>
    <property type="molecule type" value="Genomic_DNA"/>
</dbReference>
<keyword evidence="6" id="KW-1185">Reference proteome</keyword>
<evidence type="ECO:0000259" key="4">
    <source>
        <dbReference type="SMART" id="SM00854"/>
    </source>
</evidence>
<feature type="signal peptide" evidence="3">
    <location>
        <begin position="1"/>
        <end position="26"/>
    </location>
</feature>
<evidence type="ECO:0000313" key="6">
    <source>
        <dbReference type="Proteomes" id="UP001597338"/>
    </source>
</evidence>
<evidence type="ECO:0000313" key="5">
    <source>
        <dbReference type="EMBL" id="MFD2025488.1"/>
    </source>
</evidence>
<dbReference type="PANTHER" id="PTHR33393:SF13">
    <property type="entry name" value="PGA BIOSYNTHESIS PROTEIN CAPA"/>
    <property type="match status" value="1"/>
</dbReference>
<evidence type="ECO:0000256" key="2">
    <source>
        <dbReference type="SAM" id="MobiDB-lite"/>
    </source>
</evidence>
<feature type="compositionally biased region" description="Low complexity" evidence="2">
    <location>
        <begin position="47"/>
        <end position="58"/>
    </location>
</feature>
<organism evidence="5 6">
    <name type="scientific">Promicromonospora aerolata</name>
    <dbReference type="NCBI Taxonomy" id="195749"/>
    <lineage>
        <taxon>Bacteria</taxon>
        <taxon>Bacillati</taxon>
        <taxon>Actinomycetota</taxon>
        <taxon>Actinomycetes</taxon>
        <taxon>Micrococcales</taxon>
        <taxon>Promicromonosporaceae</taxon>
        <taxon>Promicromonospora</taxon>
    </lineage>
</organism>
<dbReference type="Gene3D" id="3.60.21.10">
    <property type="match status" value="1"/>
</dbReference>
<feature type="compositionally biased region" description="Polar residues" evidence="2">
    <location>
        <begin position="427"/>
        <end position="438"/>
    </location>
</feature>
<comment type="caution">
    <text evidence="5">The sequence shown here is derived from an EMBL/GenBank/DDBJ whole genome shotgun (WGS) entry which is preliminary data.</text>
</comment>
<dbReference type="InterPro" id="IPR019079">
    <property type="entry name" value="Capsule_synth_CapA"/>
</dbReference>
<dbReference type="InterPro" id="IPR052169">
    <property type="entry name" value="CW_Biosynth-Accessory"/>
</dbReference>
<feature type="region of interest" description="Disordered" evidence="2">
    <location>
        <begin position="394"/>
        <end position="438"/>
    </location>
</feature>
<name>A0ABW4V610_9MICO</name>
<dbReference type="RefSeq" id="WP_377197380.1">
    <property type="nucleotide sequence ID" value="NZ_JBHUHF010000001.1"/>
</dbReference>
<feature type="chain" id="PRO_5045419177" evidence="3">
    <location>
        <begin position="27"/>
        <end position="438"/>
    </location>
</feature>
<dbReference type="Pfam" id="PF09587">
    <property type="entry name" value="PGA_cap"/>
    <property type="match status" value="1"/>
</dbReference>